<dbReference type="Proteomes" id="UP000465622">
    <property type="component" value="Chromosome"/>
</dbReference>
<dbReference type="Gene3D" id="2.40.128.630">
    <property type="match status" value="1"/>
</dbReference>
<keyword evidence="1" id="KW-0472">Membrane</keyword>
<feature type="transmembrane region" description="Helical" evidence="1">
    <location>
        <begin position="71"/>
        <end position="93"/>
    </location>
</feature>
<dbReference type="SUPFAM" id="SSF50998">
    <property type="entry name" value="Quinoprotein alcohol dehydrogenase-like"/>
    <property type="match status" value="1"/>
</dbReference>
<feature type="transmembrane region" description="Helical" evidence="1">
    <location>
        <begin position="113"/>
        <end position="136"/>
    </location>
</feature>
<keyword evidence="1" id="KW-1133">Transmembrane helix</keyword>
<evidence type="ECO:0000313" key="4">
    <source>
        <dbReference type="Proteomes" id="UP000465622"/>
    </source>
</evidence>
<keyword evidence="4" id="KW-1185">Reference proteome</keyword>
<evidence type="ECO:0000313" key="3">
    <source>
        <dbReference type="EMBL" id="BBX34944.1"/>
    </source>
</evidence>
<dbReference type="Pfam" id="PF13360">
    <property type="entry name" value="PQQ_2"/>
    <property type="match status" value="1"/>
</dbReference>
<dbReference type="EMBL" id="AP022567">
    <property type="protein sequence ID" value="BBX34944.1"/>
    <property type="molecule type" value="Genomic_DNA"/>
</dbReference>
<feature type="domain" description="Pyrrolo-quinoline quinone repeat" evidence="2">
    <location>
        <begin position="227"/>
        <end position="430"/>
    </location>
</feature>
<name>A0ABM7HWG4_MYCME</name>
<accession>A0ABM7HWG4</accession>
<evidence type="ECO:0000256" key="1">
    <source>
        <dbReference type="SAM" id="Phobius"/>
    </source>
</evidence>
<keyword evidence="1" id="KW-0812">Transmembrane</keyword>
<gene>
    <name evidence="3" type="ORF">MMAGJ_42260</name>
</gene>
<feature type="transmembrane region" description="Helical" evidence="1">
    <location>
        <begin position="143"/>
        <end position="163"/>
    </location>
</feature>
<dbReference type="InterPro" id="IPR011047">
    <property type="entry name" value="Quinoprotein_ADH-like_sf"/>
</dbReference>
<evidence type="ECO:0000259" key="2">
    <source>
        <dbReference type="Pfam" id="PF13360"/>
    </source>
</evidence>
<feature type="transmembrane region" description="Helical" evidence="1">
    <location>
        <begin position="43"/>
        <end position="64"/>
    </location>
</feature>
<proteinExistence type="predicted"/>
<reference evidence="3 4" key="1">
    <citation type="journal article" date="2019" name="Emerg. Microbes Infect.">
        <title>Comprehensive subspecies identification of 175 nontuberculous mycobacteria species based on 7547 genomic profiles.</title>
        <authorList>
            <person name="Matsumoto Y."/>
            <person name="Kinjo T."/>
            <person name="Motooka D."/>
            <person name="Nabeya D."/>
            <person name="Jung N."/>
            <person name="Uechi K."/>
            <person name="Horii T."/>
            <person name="Iida T."/>
            <person name="Fujita J."/>
            <person name="Nakamura S."/>
        </authorList>
    </citation>
    <scope>NUCLEOTIDE SEQUENCE [LARGE SCALE GENOMIC DNA]</scope>
    <source>
        <strain evidence="3 4">JCM 12375</strain>
    </source>
</reference>
<sequence length="547" mass="57326">MAAGLVAAGSVFLAAATGLAIFSQIWASTTPLPRNDTLGAPGTTVWLSVGVGVLVGAATARALLRRSWGLAVCVALGGVFAMIALAVLPHSLLSDYKDLTTKYSAAQQVPTAFAAWLLVCAGVVAIFAGAWVLLGWPRLTRAAFGTGAVVGVVIALVVAALFLRDADPNRNFDASTAATIPIPAVPNTLGASERFSVRIEVPRQVGSKITDTVRGAGPGFVVRTSNGVRAFDSAGHERWHHLHTDEWSVSDMHVFDDGATVVARFAPDGGRFGVAVGLDAMTGQVLWRSADHEITSAVAGMGADSGLSANEPLYLVVPGESTLTRIDTRTGRKLWSVGVPDDYSSVDSEAGVGYFTGAENNGRTDVHYVSLDPQTGNARFDVVAATYRVAEEDTYASNHVRAVKQAGRNGVVFTTRADGGTHYLNALTGQVFPFDGDLLFSTVATDDFVASEHSFQPNTPSINAIREQPDGRVRCPLPEGVVVGPTDWLADEVIYADRAGLIAYRRSDCSEVPAAGPRVPTGDLTAVPGVVLVADLNPASLVIRGYA</sequence>
<protein>
    <recommendedName>
        <fullName evidence="2">Pyrrolo-quinoline quinone repeat domain-containing protein</fullName>
    </recommendedName>
</protein>
<dbReference type="InterPro" id="IPR002372">
    <property type="entry name" value="PQQ_rpt_dom"/>
</dbReference>
<organism evidence="3 4">
    <name type="scientific">Mycolicibacterium mageritense</name>
    <name type="common">Mycobacterium mageritense</name>
    <dbReference type="NCBI Taxonomy" id="53462"/>
    <lineage>
        <taxon>Bacteria</taxon>
        <taxon>Bacillati</taxon>
        <taxon>Actinomycetota</taxon>
        <taxon>Actinomycetes</taxon>
        <taxon>Mycobacteriales</taxon>
        <taxon>Mycobacteriaceae</taxon>
        <taxon>Mycolicibacterium</taxon>
    </lineage>
</organism>